<comment type="subunit">
    <text evidence="1">Silk fibroin elementary unit consists in a disulfide-linked heavy and light chain and a p25 glycoprotein in molar ratios of 6:6:1. This results in a complex of approximately 2.3 MDa.</text>
</comment>
<keyword evidence="1" id="KW-0964">Secreted</keyword>
<organism evidence="3 4">
    <name type="scientific">Parnassius mnemosyne</name>
    <name type="common">clouded apollo</name>
    <dbReference type="NCBI Taxonomy" id="213953"/>
    <lineage>
        <taxon>Eukaryota</taxon>
        <taxon>Metazoa</taxon>
        <taxon>Ecdysozoa</taxon>
        <taxon>Arthropoda</taxon>
        <taxon>Hexapoda</taxon>
        <taxon>Insecta</taxon>
        <taxon>Pterygota</taxon>
        <taxon>Neoptera</taxon>
        <taxon>Endopterygota</taxon>
        <taxon>Lepidoptera</taxon>
        <taxon>Glossata</taxon>
        <taxon>Ditrysia</taxon>
        <taxon>Papilionoidea</taxon>
        <taxon>Papilionidae</taxon>
        <taxon>Parnassiinae</taxon>
        <taxon>Parnassini</taxon>
        <taxon>Parnassius</taxon>
        <taxon>Driopa</taxon>
    </lineage>
</organism>
<evidence type="ECO:0000256" key="2">
    <source>
        <dbReference type="SAM" id="SignalP"/>
    </source>
</evidence>
<keyword evidence="1" id="KW-0737">Silk protein</keyword>
<dbReference type="InterPro" id="IPR009911">
    <property type="entry name" value="Fibroin_P25"/>
</dbReference>
<evidence type="ECO:0000256" key="1">
    <source>
        <dbReference type="PIRNR" id="PIRNR008881"/>
    </source>
</evidence>
<evidence type="ECO:0000313" key="3">
    <source>
        <dbReference type="EMBL" id="CAK1593544.1"/>
    </source>
</evidence>
<dbReference type="GO" id="GO:0005576">
    <property type="term" value="C:extracellular region"/>
    <property type="evidence" value="ECO:0007669"/>
    <property type="project" value="UniProtKB-SubCell"/>
</dbReference>
<dbReference type="AlphaFoldDB" id="A0AAV1LHM7"/>
<evidence type="ECO:0000313" key="4">
    <source>
        <dbReference type="Proteomes" id="UP001314205"/>
    </source>
</evidence>
<keyword evidence="4" id="KW-1185">Reference proteome</keyword>
<proteinExistence type="predicted"/>
<reference evidence="3 4" key="1">
    <citation type="submission" date="2023-11" db="EMBL/GenBank/DDBJ databases">
        <authorList>
            <person name="Hedman E."/>
            <person name="Englund M."/>
            <person name="Stromberg M."/>
            <person name="Nyberg Akerstrom W."/>
            <person name="Nylinder S."/>
            <person name="Jareborg N."/>
            <person name="Kallberg Y."/>
            <person name="Kronander E."/>
        </authorList>
    </citation>
    <scope>NUCLEOTIDE SEQUENCE [LARGE SCALE GENOMIC DNA]</scope>
</reference>
<dbReference type="Pfam" id="PF07294">
    <property type="entry name" value="Fibroin_P25"/>
    <property type="match status" value="1"/>
</dbReference>
<feature type="chain" id="PRO_5043965262" description="Fibrohexamerin" evidence="2">
    <location>
        <begin position="18"/>
        <end position="217"/>
    </location>
</feature>
<accession>A0AAV1LHM7</accession>
<feature type="signal peptide" evidence="2">
    <location>
        <begin position="1"/>
        <end position="17"/>
    </location>
</feature>
<dbReference type="PROSITE" id="PS51257">
    <property type="entry name" value="PROKAR_LIPOPROTEIN"/>
    <property type="match status" value="1"/>
</dbReference>
<name>A0AAV1LHM7_9NEOP</name>
<gene>
    <name evidence="3" type="ORF">PARMNEM_LOCUS13308</name>
</gene>
<dbReference type="GO" id="GO:0005198">
    <property type="term" value="F:structural molecule activity"/>
    <property type="evidence" value="ECO:0007669"/>
    <property type="project" value="UniProtKB-UniRule"/>
</dbReference>
<sequence length="217" mass="25252">MLTKALILSLAVTACLADEIVRPCALTDLACIRRNLAINSRCNPNVLGRVPAEYSVQLLKFYAPYFNSSYEDYNLIVRNHNRCRVSEFFFNLSSETVLLGLDCPQLEFESNRTVIQHATFKEDKYFSYRYKGNYPLVRLTTNLRYDNELNLCKSFTFADVTALPAFLISPNDPRTENYLSRDLTELNIFERETFFWRASLLARYFINLILCDFGCNY</sequence>
<dbReference type="PIRSF" id="PIRSF008881">
    <property type="entry name" value="Fibroin_P25"/>
    <property type="match status" value="1"/>
</dbReference>
<protein>
    <recommendedName>
        <fullName evidence="1">Fibrohexamerin</fullName>
    </recommendedName>
    <alternativeName>
        <fullName evidence="1">25 kDa silk glycoprotein</fullName>
    </alternativeName>
    <alternativeName>
        <fullName evidence="1">p25</fullName>
    </alternativeName>
</protein>
<dbReference type="EMBL" id="CAVLGL010000088">
    <property type="protein sequence ID" value="CAK1593544.1"/>
    <property type="molecule type" value="Genomic_DNA"/>
</dbReference>
<comment type="caution">
    <text evidence="3">The sequence shown here is derived from an EMBL/GenBank/DDBJ whole genome shotgun (WGS) entry which is preliminary data.</text>
</comment>
<dbReference type="Proteomes" id="UP001314205">
    <property type="component" value="Unassembled WGS sequence"/>
</dbReference>
<keyword evidence="2" id="KW-0732">Signal</keyword>
<comment type="subcellular location">
    <subcellularLocation>
        <location evidence="1">Secreted</location>
    </subcellularLocation>
</comment>